<dbReference type="STRING" id="292459.STH857"/>
<evidence type="ECO:0000313" key="14">
    <source>
        <dbReference type="Proteomes" id="UP000000417"/>
    </source>
</evidence>
<evidence type="ECO:0000256" key="9">
    <source>
        <dbReference type="ARBA" id="ARBA00024973"/>
    </source>
</evidence>
<keyword evidence="14" id="KW-1185">Reference proteome</keyword>
<name>Q67R51_SYMTH</name>
<evidence type="ECO:0000256" key="11">
    <source>
        <dbReference type="SAM" id="Phobius"/>
    </source>
</evidence>
<evidence type="ECO:0000259" key="12">
    <source>
        <dbReference type="Pfam" id="PF02687"/>
    </source>
</evidence>
<keyword evidence="7 11" id="KW-1133">Transmembrane helix</keyword>
<comment type="function">
    <text evidence="9">Part of the ABC transporter complex hrt involved in hemin import. Responsible for the translocation of the substrate across the membrane.</text>
</comment>
<evidence type="ECO:0000313" key="13">
    <source>
        <dbReference type="EMBL" id="BAD39842.1"/>
    </source>
</evidence>
<dbReference type="HOGENOM" id="CLU_789685_0_0_9"/>
<dbReference type="Proteomes" id="UP000000417">
    <property type="component" value="Chromosome"/>
</dbReference>
<dbReference type="GO" id="GO:0005886">
    <property type="term" value="C:plasma membrane"/>
    <property type="evidence" value="ECO:0007669"/>
    <property type="project" value="UniProtKB-SubCell"/>
</dbReference>
<evidence type="ECO:0000256" key="5">
    <source>
        <dbReference type="ARBA" id="ARBA00022475"/>
    </source>
</evidence>
<feature type="region of interest" description="Disordered" evidence="10">
    <location>
        <begin position="1"/>
        <end position="53"/>
    </location>
</feature>
<feature type="compositionally biased region" description="Low complexity" evidence="10">
    <location>
        <begin position="25"/>
        <end position="38"/>
    </location>
</feature>
<dbReference type="PANTHER" id="PTHR43738">
    <property type="entry name" value="ABC TRANSPORTER, MEMBRANE PROTEIN"/>
    <property type="match status" value="1"/>
</dbReference>
<evidence type="ECO:0000256" key="3">
    <source>
        <dbReference type="ARBA" id="ARBA00011131"/>
    </source>
</evidence>
<dbReference type="KEGG" id="sth:STH857"/>
<sequence length="351" mass="36102">MKGVWRKSVRRGEGPTPGESAWHVANRASGGAAARQAGPTPSPPHRRHGDRPPGLMDLIWAGLRRSPGQTAAGLLAGLLAALALVGGLSLFQGMGRMLEQGLDRLGADMVLARPEHRPLVEQWLATGATEPIPATIDVARWRQGVDEAQILGLAGVEAVDLSAGGPGVPAGELASILVLRLQFWESAMMARAALADVLPEADAVVGEQATRHVLTDLQPLVRHLGRAAAVAALGASLVAGLLASVRVGQRRAELGMLRAMGATRGYLVALTVGESCALALAGALAGGLLVVGALWLIPATADVLRFLGVLPALGLVGLAAAAITVLSALASLPTALQAAWLDPLEAARRHR</sequence>
<dbReference type="InterPro" id="IPR003838">
    <property type="entry name" value="ABC3_permease_C"/>
</dbReference>
<evidence type="ECO:0000256" key="2">
    <source>
        <dbReference type="ARBA" id="ARBA00008697"/>
    </source>
</evidence>
<proteinExistence type="inferred from homology"/>
<keyword evidence="8 11" id="KW-0472">Membrane</keyword>
<keyword evidence="5" id="KW-1003">Cell membrane</keyword>
<feature type="transmembrane region" description="Helical" evidence="11">
    <location>
        <begin position="224"/>
        <end position="245"/>
    </location>
</feature>
<evidence type="ECO:0000256" key="8">
    <source>
        <dbReference type="ARBA" id="ARBA00023136"/>
    </source>
</evidence>
<dbReference type="EMBL" id="AP006840">
    <property type="protein sequence ID" value="BAD39842.1"/>
    <property type="molecule type" value="Genomic_DNA"/>
</dbReference>
<feature type="domain" description="ABC3 transporter permease C-terminal" evidence="12">
    <location>
        <begin position="228"/>
        <end position="341"/>
    </location>
</feature>
<feature type="transmembrane region" description="Helical" evidence="11">
    <location>
        <begin position="71"/>
        <end position="91"/>
    </location>
</feature>
<comment type="similarity">
    <text evidence="2">Belongs to the ABC-4 integral membrane protein family. HrtB subfamily.</text>
</comment>
<comment type="subunit">
    <text evidence="3">The complex is composed of two ATP-binding proteins (HrtA), two transmembrane proteins (HrtB) and a solute-binding protein.</text>
</comment>
<dbReference type="PANTHER" id="PTHR43738:SF2">
    <property type="entry name" value="ABC TRANSPORTER PERMEASE"/>
    <property type="match status" value="1"/>
</dbReference>
<feature type="transmembrane region" description="Helical" evidence="11">
    <location>
        <begin position="309"/>
        <end position="332"/>
    </location>
</feature>
<dbReference type="AlphaFoldDB" id="Q67R51"/>
<evidence type="ECO:0000256" key="7">
    <source>
        <dbReference type="ARBA" id="ARBA00022989"/>
    </source>
</evidence>
<dbReference type="eggNOG" id="COG0577">
    <property type="taxonomic scope" value="Bacteria"/>
</dbReference>
<protein>
    <recommendedName>
        <fullName evidence="4">Putative hemin transport system permease protein HrtB</fullName>
    </recommendedName>
</protein>
<evidence type="ECO:0000256" key="6">
    <source>
        <dbReference type="ARBA" id="ARBA00022692"/>
    </source>
</evidence>
<evidence type="ECO:0000256" key="4">
    <source>
        <dbReference type="ARBA" id="ARBA00016962"/>
    </source>
</evidence>
<accession>Q67R51</accession>
<feature type="transmembrane region" description="Helical" evidence="11">
    <location>
        <begin position="266"/>
        <end position="297"/>
    </location>
</feature>
<dbReference type="Pfam" id="PF02687">
    <property type="entry name" value="FtsX"/>
    <property type="match status" value="1"/>
</dbReference>
<evidence type="ECO:0000256" key="10">
    <source>
        <dbReference type="SAM" id="MobiDB-lite"/>
    </source>
</evidence>
<keyword evidence="6 11" id="KW-0812">Transmembrane</keyword>
<comment type="subcellular location">
    <subcellularLocation>
        <location evidence="1">Cell membrane</location>
        <topology evidence="1">Multi-pass membrane protein</topology>
    </subcellularLocation>
</comment>
<gene>
    <name evidence="13" type="ordered locus">STH857</name>
</gene>
<evidence type="ECO:0000256" key="1">
    <source>
        <dbReference type="ARBA" id="ARBA00004651"/>
    </source>
</evidence>
<reference evidence="13 14" key="1">
    <citation type="journal article" date="2004" name="Nucleic Acids Res.">
        <title>Genome sequence of Symbiobacterium thermophilum, an uncultivable bacterium that depends on microbial commensalism.</title>
        <authorList>
            <person name="Ueda K."/>
            <person name="Yamashita A."/>
            <person name="Ishikawa J."/>
            <person name="Shimada M."/>
            <person name="Watsuji T."/>
            <person name="Morimura K."/>
            <person name="Ikeda H."/>
            <person name="Hattori M."/>
            <person name="Beppu T."/>
        </authorList>
    </citation>
    <scope>NUCLEOTIDE SEQUENCE [LARGE SCALE GENOMIC DNA]</scope>
    <source>
        <strain evidence="14">T / IAM 14863</strain>
    </source>
</reference>
<dbReference type="InterPro" id="IPR051125">
    <property type="entry name" value="ABC-4/HrtB_transporter"/>
</dbReference>
<organism evidence="13 14">
    <name type="scientific">Symbiobacterium thermophilum (strain DSM 24528 / JCM 14929 / IAM 14863 / T)</name>
    <dbReference type="NCBI Taxonomy" id="292459"/>
    <lineage>
        <taxon>Bacteria</taxon>
        <taxon>Bacillati</taxon>
        <taxon>Bacillota</taxon>
        <taxon>Clostridia</taxon>
        <taxon>Eubacteriales</taxon>
        <taxon>Symbiobacteriaceae</taxon>
        <taxon>Symbiobacterium</taxon>
    </lineage>
</organism>